<dbReference type="OrthoDB" id="8677713at2"/>
<organism evidence="7 8">
    <name type="scientific">Catenulispora acidiphila (strain DSM 44928 / JCM 14897 / NBRC 102108 / NRRL B-24433 / ID139908)</name>
    <dbReference type="NCBI Taxonomy" id="479433"/>
    <lineage>
        <taxon>Bacteria</taxon>
        <taxon>Bacillati</taxon>
        <taxon>Actinomycetota</taxon>
        <taxon>Actinomycetes</taxon>
        <taxon>Catenulisporales</taxon>
        <taxon>Catenulisporaceae</taxon>
        <taxon>Catenulispora</taxon>
    </lineage>
</organism>
<dbReference type="KEGG" id="cai:Caci_1365"/>
<dbReference type="PANTHER" id="PTHR43884">
    <property type="entry name" value="ACYL-COA DEHYDROGENASE"/>
    <property type="match status" value="1"/>
</dbReference>
<dbReference type="eggNOG" id="COG1960">
    <property type="taxonomic scope" value="Bacteria"/>
</dbReference>
<dbReference type="InterPro" id="IPR036250">
    <property type="entry name" value="AcylCo_DH-like_C"/>
</dbReference>
<dbReference type="SUPFAM" id="SSF47203">
    <property type="entry name" value="Acyl-CoA dehydrogenase C-terminal domain-like"/>
    <property type="match status" value="1"/>
</dbReference>
<name>C7Q8M3_CATAD</name>
<evidence type="ECO:0000256" key="5">
    <source>
        <dbReference type="ARBA" id="ARBA00023002"/>
    </source>
</evidence>
<keyword evidence="4" id="KW-0274">FAD</keyword>
<evidence type="ECO:0000313" key="7">
    <source>
        <dbReference type="EMBL" id="ACU70288.1"/>
    </source>
</evidence>
<dbReference type="HOGENOM" id="CLU_018204_5_1_11"/>
<dbReference type="SMR" id="C7Q8M3"/>
<keyword evidence="8" id="KW-1185">Reference proteome</keyword>
<dbReference type="RefSeq" id="WP_012785582.1">
    <property type="nucleotide sequence ID" value="NC_013131.1"/>
</dbReference>
<evidence type="ECO:0000256" key="3">
    <source>
        <dbReference type="ARBA" id="ARBA00022630"/>
    </source>
</evidence>
<dbReference type="Proteomes" id="UP000000851">
    <property type="component" value="Chromosome"/>
</dbReference>
<dbReference type="PANTHER" id="PTHR43884:SF20">
    <property type="entry name" value="ACYL-COA DEHYDROGENASE FADE28"/>
    <property type="match status" value="1"/>
</dbReference>
<dbReference type="EMBL" id="CP001700">
    <property type="protein sequence ID" value="ACU70288.1"/>
    <property type="molecule type" value="Genomic_DNA"/>
</dbReference>
<feature type="domain" description="Acyl-CoA dehydrogenase/oxidase C-terminal" evidence="6">
    <location>
        <begin position="158"/>
        <end position="286"/>
    </location>
</feature>
<accession>C7Q8M3</accession>
<dbReference type="InParanoid" id="C7Q8M3"/>
<dbReference type="GO" id="GO:0050660">
    <property type="term" value="F:flavin adenine dinucleotide binding"/>
    <property type="evidence" value="ECO:0007669"/>
    <property type="project" value="InterPro"/>
</dbReference>
<gene>
    <name evidence="7" type="ordered locus">Caci_1365</name>
</gene>
<keyword evidence="3" id="KW-0285">Flavoprotein</keyword>
<dbReference type="SUPFAM" id="SSF56645">
    <property type="entry name" value="Acyl-CoA dehydrogenase NM domain-like"/>
    <property type="match status" value="1"/>
</dbReference>
<evidence type="ECO:0000256" key="2">
    <source>
        <dbReference type="ARBA" id="ARBA00009347"/>
    </source>
</evidence>
<evidence type="ECO:0000256" key="4">
    <source>
        <dbReference type="ARBA" id="ARBA00022827"/>
    </source>
</evidence>
<dbReference type="Gene3D" id="1.20.140.10">
    <property type="entry name" value="Butyryl-CoA Dehydrogenase, subunit A, domain 3"/>
    <property type="match status" value="1"/>
</dbReference>
<dbReference type="FunCoup" id="C7Q8M3">
    <property type="interactions" value="1"/>
</dbReference>
<dbReference type="InterPro" id="IPR009100">
    <property type="entry name" value="AcylCoA_DH/oxidase_NM_dom_sf"/>
</dbReference>
<reference evidence="7 8" key="1">
    <citation type="journal article" date="2009" name="Stand. Genomic Sci.">
        <title>Complete genome sequence of Catenulispora acidiphila type strain (ID 139908).</title>
        <authorList>
            <person name="Copeland A."/>
            <person name="Lapidus A."/>
            <person name="Glavina Del Rio T."/>
            <person name="Nolan M."/>
            <person name="Lucas S."/>
            <person name="Chen F."/>
            <person name="Tice H."/>
            <person name="Cheng J.F."/>
            <person name="Bruce D."/>
            <person name="Goodwin L."/>
            <person name="Pitluck S."/>
            <person name="Mikhailova N."/>
            <person name="Pati A."/>
            <person name="Ivanova N."/>
            <person name="Mavromatis K."/>
            <person name="Chen A."/>
            <person name="Palaniappan K."/>
            <person name="Chain P."/>
            <person name="Land M."/>
            <person name="Hauser L."/>
            <person name="Chang Y.J."/>
            <person name="Jeffries C.D."/>
            <person name="Chertkov O."/>
            <person name="Brettin T."/>
            <person name="Detter J.C."/>
            <person name="Han C."/>
            <person name="Ali Z."/>
            <person name="Tindall B.J."/>
            <person name="Goker M."/>
            <person name="Bristow J."/>
            <person name="Eisen J.A."/>
            <person name="Markowitz V."/>
            <person name="Hugenholtz P."/>
            <person name="Kyrpides N.C."/>
            <person name="Klenk H.P."/>
        </authorList>
    </citation>
    <scope>NUCLEOTIDE SEQUENCE [LARGE SCALE GENOMIC DNA]</scope>
    <source>
        <strain evidence="8">DSM 44928 / JCM 14897 / NBRC 102108 / NRRL B-24433 / ID139908</strain>
    </source>
</reference>
<proteinExistence type="inferred from homology"/>
<evidence type="ECO:0000259" key="6">
    <source>
        <dbReference type="Pfam" id="PF00441"/>
    </source>
</evidence>
<evidence type="ECO:0000313" key="8">
    <source>
        <dbReference type="Proteomes" id="UP000000851"/>
    </source>
</evidence>
<evidence type="ECO:0000256" key="1">
    <source>
        <dbReference type="ARBA" id="ARBA00001974"/>
    </source>
</evidence>
<dbReference type="Pfam" id="PF00441">
    <property type="entry name" value="Acyl-CoA_dh_1"/>
    <property type="match status" value="1"/>
</dbReference>
<dbReference type="GO" id="GO:0003995">
    <property type="term" value="F:acyl-CoA dehydrogenase activity"/>
    <property type="evidence" value="ECO:0007669"/>
    <property type="project" value="TreeGrafter"/>
</dbReference>
<comment type="similarity">
    <text evidence="2">Belongs to the acyl-CoA dehydrogenase family.</text>
</comment>
<protein>
    <submittedName>
        <fullName evidence="7">Acyl-CoA dehydrogenase domain protein</fullName>
    </submittedName>
</protein>
<sequence>MRFSLTEEQRDFRNAVDSLLRDANGIAAARAWAAGDSKPGLEIWRGLAAIGMHSLAGEYPVELCAAMERVGYHAAPGPYPESLAVATALAEWRERLGAGSMATTAVPPVAPYAPNADIAEFCIPAVAPNASDRPIASLDPTRSLFPVSGQPPHAELIFDTAALLTAAQLLGLGRAALDMTVAYAKQRVQYGCVIGEYQAVKHRLADAHTGLEFARPLVFAAALSSDARDVSAAKAAASDAAYRAARAALQLHGAIGYTDEYDLSVYFKKIRALHSAWGSPSFHRARLLDQLDQLDQLADL</sequence>
<dbReference type="Gene3D" id="1.10.540.10">
    <property type="entry name" value="Acyl-CoA dehydrogenase/oxidase, N-terminal domain"/>
    <property type="match status" value="1"/>
</dbReference>
<keyword evidence="5" id="KW-0560">Oxidoreductase</keyword>
<dbReference type="InterPro" id="IPR037069">
    <property type="entry name" value="AcylCoA_DH/ox_N_sf"/>
</dbReference>
<dbReference type="STRING" id="479433.Caci_1365"/>
<comment type="cofactor">
    <cofactor evidence="1">
        <name>FAD</name>
        <dbReference type="ChEBI" id="CHEBI:57692"/>
    </cofactor>
</comment>
<dbReference type="AlphaFoldDB" id="C7Q8M3"/>
<dbReference type="InterPro" id="IPR009075">
    <property type="entry name" value="AcylCo_DH/oxidase_C"/>
</dbReference>